<dbReference type="EMBL" id="JAQHXR010000003">
    <property type="protein sequence ID" value="MDA3969285.1"/>
    <property type="molecule type" value="Genomic_DNA"/>
</dbReference>
<dbReference type="PANTHER" id="PTHR43378">
    <property type="entry name" value="UDP-3-O-ACYLGLUCOSAMINE N-ACYLTRANSFERASE"/>
    <property type="match status" value="1"/>
</dbReference>
<dbReference type="CDD" id="cd03352">
    <property type="entry name" value="LbH_LpxD"/>
    <property type="match status" value="1"/>
</dbReference>
<organism evidence="9 10">
    <name type="scientific">Helicobacter ibis</name>
    <dbReference type="NCBI Taxonomy" id="2962633"/>
    <lineage>
        <taxon>Bacteria</taxon>
        <taxon>Pseudomonadati</taxon>
        <taxon>Campylobacterota</taxon>
        <taxon>Epsilonproteobacteria</taxon>
        <taxon>Campylobacterales</taxon>
        <taxon>Helicobacteraceae</taxon>
        <taxon>Helicobacter</taxon>
    </lineage>
</organism>
<comment type="pathway">
    <text evidence="7">Bacterial outer membrane biogenesis; LPS lipid A biosynthesis.</text>
</comment>
<feature type="domain" description="UDP-3-O-[3-hydroxymyristoyl] glucosamine N-acyltransferase non-repeat region" evidence="8">
    <location>
        <begin position="26"/>
        <end position="94"/>
    </location>
</feature>
<dbReference type="NCBIfam" id="TIGR01853">
    <property type="entry name" value="lipid_A_lpxD"/>
    <property type="match status" value="1"/>
</dbReference>
<dbReference type="HAMAP" id="MF_00523">
    <property type="entry name" value="LpxD"/>
    <property type="match status" value="1"/>
</dbReference>
<dbReference type="InterPro" id="IPR007691">
    <property type="entry name" value="LpxD"/>
</dbReference>
<evidence type="ECO:0000256" key="6">
    <source>
        <dbReference type="ARBA" id="ARBA00023315"/>
    </source>
</evidence>
<evidence type="ECO:0000259" key="8">
    <source>
        <dbReference type="Pfam" id="PF04613"/>
    </source>
</evidence>
<keyword evidence="10" id="KW-1185">Reference proteome</keyword>
<dbReference type="Gene3D" id="2.160.10.10">
    <property type="entry name" value="Hexapeptide repeat proteins"/>
    <property type="match status" value="1"/>
</dbReference>
<dbReference type="Pfam" id="PF00132">
    <property type="entry name" value="Hexapep"/>
    <property type="match status" value="2"/>
</dbReference>
<evidence type="ECO:0000256" key="4">
    <source>
        <dbReference type="ARBA" id="ARBA00022737"/>
    </source>
</evidence>
<comment type="caution">
    <text evidence="9">The sequence shown here is derived from an EMBL/GenBank/DDBJ whole genome shotgun (WGS) entry which is preliminary data.</text>
</comment>
<keyword evidence="6 7" id="KW-0012">Acyltransferase</keyword>
<dbReference type="InterPro" id="IPR011004">
    <property type="entry name" value="Trimer_LpxA-like_sf"/>
</dbReference>
<dbReference type="SUPFAM" id="SSF51161">
    <property type="entry name" value="Trimeric LpxA-like enzymes"/>
    <property type="match status" value="1"/>
</dbReference>
<keyword evidence="2 7" id="KW-0441">Lipid A biosynthesis</keyword>
<comment type="similarity">
    <text evidence="7">Belongs to the transferase hexapeptide repeat family. LpxD subfamily.</text>
</comment>
<evidence type="ECO:0000256" key="3">
    <source>
        <dbReference type="ARBA" id="ARBA00022679"/>
    </source>
</evidence>
<gene>
    <name evidence="7 9" type="primary">lpxD</name>
    <name evidence="9" type="ORF">PF021_06290</name>
</gene>
<dbReference type="PANTHER" id="PTHR43378:SF2">
    <property type="entry name" value="UDP-3-O-ACYLGLUCOSAMINE N-ACYLTRANSFERASE 1, MITOCHONDRIAL-RELATED"/>
    <property type="match status" value="1"/>
</dbReference>
<dbReference type="InterPro" id="IPR001451">
    <property type="entry name" value="Hexapep"/>
</dbReference>
<keyword evidence="5 7" id="KW-0443">Lipid metabolism</keyword>
<evidence type="ECO:0000313" key="9">
    <source>
        <dbReference type="EMBL" id="MDA3969285.1"/>
    </source>
</evidence>
<dbReference type="Pfam" id="PF04613">
    <property type="entry name" value="LpxD"/>
    <property type="match status" value="1"/>
</dbReference>
<evidence type="ECO:0000256" key="2">
    <source>
        <dbReference type="ARBA" id="ARBA00022556"/>
    </source>
</evidence>
<dbReference type="GO" id="GO:0103118">
    <property type="term" value="F:UDP-3-O-[(3R)-3-hydroxyacyl]-glucosamine N-acyltransferase activity"/>
    <property type="evidence" value="ECO:0007669"/>
    <property type="project" value="UniProtKB-EC"/>
</dbReference>
<sequence length="324" mass="34950">MKLKEVLEFLADKIDGVEVGDGFCDDFEILGIESPKLAQSGYITFLEKDKYIIDIQNTNASMIIAREIHKEILPKNRIVVISKNPYLIMAYLTKIFAKPLFSSTISPSISTSAVIKNNVTIGNGSKIGDNTLIMSGVVIGENVEIGDNCIIYPNVCIYNDTKICSSVAIHANSVIGGDGFGYAHTASGEHIKIYHNGVVIIEDDVEIGSNVSVDRAVFGETRIKKGVKIDNLVQIAHNCVLGEYSIIVSQVGLSGSTSTGRNVVLGGQAGSVGHLHIGEFSQIGAKSGITKDVKPFSKMAGYPLLPLQDWLKTHAITRKLLKSK</sequence>
<keyword evidence="4 7" id="KW-0677">Repeat</keyword>
<comment type="catalytic activity">
    <reaction evidence="7">
        <text>a UDP-3-O-[(3R)-3-hydroxyacyl]-alpha-D-glucosamine + a (3R)-hydroxyacyl-[ACP] = a UDP-2-N,3-O-bis[(3R)-3-hydroxyacyl]-alpha-D-glucosamine + holo-[ACP] + H(+)</text>
        <dbReference type="Rhea" id="RHEA:53836"/>
        <dbReference type="Rhea" id="RHEA-COMP:9685"/>
        <dbReference type="Rhea" id="RHEA-COMP:9945"/>
        <dbReference type="ChEBI" id="CHEBI:15378"/>
        <dbReference type="ChEBI" id="CHEBI:64479"/>
        <dbReference type="ChEBI" id="CHEBI:78827"/>
        <dbReference type="ChEBI" id="CHEBI:137740"/>
        <dbReference type="ChEBI" id="CHEBI:137748"/>
        <dbReference type="EC" id="2.3.1.191"/>
    </reaction>
</comment>
<keyword evidence="3 7" id="KW-0808">Transferase</keyword>
<dbReference type="Proteomes" id="UP001210261">
    <property type="component" value="Unassembled WGS sequence"/>
</dbReference>
<dbReference type="EC" id="2.3.1.191" evidence="7"/>
<proteinExistence type="inferred from homology"/>
<feature type="active site" description="Proton acceptor" evidence="7">
    <location>
        <position position="237"/>
    </location>
</feature>
<dbReference type="Gene3D" id="3.40.1390.10">
    <property type="entry name" value="MurE/MurF, N-terminal domain"/>
    <property type="match status" value="1"/>
</dbReference>
<comment type="subunit">
    <text evidence="7">Homotrimer.</text>
</comment>
<dbReference type="NCBIfam" id="NF002060">
    <property type="entry name" value="PRK00892.1"/>
    <property type="match status" value="1"/>
</dbReference>
<accession>A0ABT4VF22</accession>
<keyword evidence="1 7" id="KW-0444">Lipid biosynthesis</keyword>
<dbReference type="RefSeq" id="WP_271021624.1">
    <property type="nucleotide sequence ID" value="NZ_JAQHXR010000003.1"/>
</dbReference>
<evidence type="ECO:0000313" key="10">
    <source>
        <dbReference type="Proteomes" id="UP001210261"/>
    </source>
</evidence>
<comment type="function">
    <text evidence="7">Catalyzes the N-acylation of UDP-3-O-acylglucosamine using 3-hydroxyacyl-ACP as the acyl donor. Is involved in the biosynthesis of lipid A, a phosphorylated glycolipid that anchors the lipopolysaccharide to the outer membrane of the cell.</text>
</comment>
<dbReference type="InterPro" id="IPR020573">
    <property type="entry name" value="UDP_GlcNAc_AcTrfase_non-rep"/>
</dbReference>
<reference evidence="9 10" key="1">
    <citation type="submission" date="2023-01" db="EMBL/GenBank/DDBJ databases">
        <title>Description of Helicobacter ibis sp. nov. isolated from faecal droppings of black-faced ibis (Theristicus melanopis).</title>
        <authorList>
            <person name="Lopez-Cantillo M."/>
            <person name="Vidal-Veuthey B."/>
            <person name="Mella A."/>
            <person name="De La Haba R."/>
            <person name="Collado L."/>
        </authorList>
    </citation>
    <scope>NUCLEOTIDE SEQUENCE [LARGE SCALE GENOMIC DNA]</scope>
    <source>
        <strain evidence="9 10">A82</strain>
    </source>
</reference>
<name>A0ABT4VF22_9HELI</name>
<evidence type="ECO:0000256" key="5">
    <source>
        <dbReference type="ARBA" id="ARBA00023098"/>
    </source>
</evidence>
<protein>
    <recommendedName>
        <fullName evidence="7">UDP-3-O-acylglucosamine N-acyltransferase</fullName>
        <ecNumber evidence="7">2.3.1.191</ecNumber>
    </recommendedName>
</protein>
<evidence type="ECO:0000256" key="1">
    <source>
        <dbReference type="ARBA" id="ARBA00022516"/>
    </source>
</evidence>
<evidence type="ECO:0000256" key="7">
    <source>
        <dbReference type="HAMAP-Rule" id="MF_00523"/>
    </source>
</evidence>